<evidence type="ECO:0000313" key="2">
    <source>
        <dbReference type="EMBL" id="SHM67573.1"/>
    </source>
</evidence>
<dbReference type="STRING" id="1120996.SAMN02746066_02880"/>
<dbReference type="EMBL" id="FRCP01000014">
    <property type="protein sequence ID" value="SHM67573.1"/>
    <property type="molecule type" value="Genomic_DNA"/>
</dbReference>
<sequence>MQVKNINTEQLINLYENHLEHDFPKSELKSLSMLQSYMEQGIYTIYGLYEGEELLAYAMFMHNKDSGFQLLDYFASNRKYRSKGYGSALLELLKKEDTISEGYIIEVETVRTAKNEEEKIQRTRRIAFYEKNGLRKTAIRASVYGVEFDILYLPLRWDGDDTHLCEELKSLYLQMFGEERYRVHTTIELL</sequence>
<dbReference type="InterPro" id="IPR000182">
    <property type="entry name" value="GNAT_dom"/>
</dbReference>
<feature type="domain" description="N-acetyltransferase" evidence="1">
    <location>
        <begin position="1"/>
        <end position="156"/>
    </location>
</feature>
<evidence type="ECO:0000259" key="1">
    <source>
        <dbReference type="PROSITE" id="PS51186"/>
    </source>
</evidence>
<dbReference type="CDD" id="cd04301">
    <property type="entry name" value="NAT_SF"/>
    <property type="match status" value="1"/>
</dbReference>
<dbReference type="SUPFAM" id="SSF55729">
    <property type="entry name" value="Acyl-CoA N-acyltransferases (Nat)"/>
    <property type="match status" value="1"/>
</dbReference>
<evidence type="ECO:0000313" key="3">
    <source>
        <dbReference type="Proteomes" id="UP000184038"/>
    </source>
</evidence>
<gene>
    <name evidence="2" type="ORF">SAMN02746066_02880</name>
</gene>
<dbReference type="Proteomes" id="UP000184038">
    <property type="component" value="Unassembled WGS sequence"/>
</dbReference>
<accession>A0A1M7KQ53</accession>
<dbReference type="InterPro" id="IPR016181">
    <property type="entry name" value="Acyl_CoA_acyltransferase"/>
</dbReference>
<dbReference type="GO" id="GO:0016747">
    <property type="term" value="F:acyltransferase activity, transferring groups other than amino-acyl groups"/>
    <property type="evidence" value="ECO:0007669"/>
    <property type="project" value="InterPro"/>
</dbReference>
<reference evidence="2 3" key="1">
    <citation type="submission" date="2016-11" db="EMBL/GenBank/DDBJ databases">
        <authorList>
            <person name="Jaros S."/>
            <person name="Januszkiewicz K."/>
            <person name="Wedrychowicz H."/>
        </authorList>
    </citation>
    <scope>NUCLEOTIDE SEQUENCE [LARGE SCALE GENOMIC DNA]</scope>
    <source>
        <strain evidence="2 3">DSM 15930</strain>
    </source>
</reference>
<organism evidence="2 3">
    <name type="scientific">Anaerosporobacter mobilis DSM 15930</name>
    <dbReference type="NCBI Taxonomy" id="1120996"/>
    <lineage>
        <taxon>Bacteria</taxon>
        <taxon>Bacillati</taxon>
        <taxon>Bacillota</taxon>
        <taxon>Clostridia</taxon>
        <taxon>Lachnospirales</taxon>
        <taxon>Lachnospiraceae</taxon>
        <taxon>Anaerosporobacter</taxon>
    </lineage>
</organism>
<keyword evidence="3" id="KW-1185">Reference proteome</keyword>
<keyword evidence="2" id="KW-0808">Transferase</keyword>
<dbReference type="RefSeq" id="WP_073288895.1">
    <property type="nucleotide sequence ID" value="NZ_FRCP01000014.1"/>
</dbReference>
<dbReference type="OrthoDB" id="9127144at2"/>
<protein>
    <submittedName>
        <fullName evidence="2">Acetyltransferase (GNAT) domain-containing protein</fullName>
    </submittedName>
</protein>
<dbReference type="Pfam" id="PF13508">
    <property type="entry name" value="Acetyltransf_7"/>
    <property type="match status" value="1"/>
</dbReference>
<name>A0A1M7KQ53_9FIRM</name>
<dbReference type="AlphaFoldDB" id="A0A1M7KQ53"/>
<dbReference type="PROSITE" id="PS51186">
    <property type="entry name" value="GNAT"/>
    <property type="match status" value="1"/>
</dbReference>
<proteinExistence type="predicted"/>
<dbReference type="Gene3D" id="3.40.630.30">
    <property type="match status" value="1"/>
</dbReference>